<evidence type="ECO:0008006" key="3">
    <source>
        <dbReference type="Google" id="ProtNLM"/>
    </source>
</evidence>
<protein>
    <recommendedName>
        <fullName evidence="3">HAT C-terminal dimerisation domain-containing protein</fullName>
    </recommendedName>
</protein>
<sequence length="148" mass="16860">FGYCFDSDDYVLASVSHPAFKFAWLKGDAEKCRARQKLSARIAMNSFPRSNSQVDSALGNELFNFEENDSPTKDEVDLYLCDKDKTIGMLDRHPAIKNVFLRYNTALPSSAPVERLFSAASLVLTARRNRLSDKLLEYLLLLKIYKKL</sequence>
<dbReference type="SUPFAM" id="SSF53098">
    <property type="entry name" value="Ribonuclease H-like"/>
    <property type="match status" value="1"/>
</dbReference>
<name>A0A164HMP1_9CRUS</name>
<accession>A0A164HMP1</accession>
<dbReference type="EMBL" id="LRGB01010217">
    <property type="protein sequence ID" value="KZS00393.1"/>
    <property type="molecule type" value="Genomic_DNA"/>
</dbReference>
<dbReference type="AlphaFoldDB" id="A0A164HMP1"/>
<dbReference type="InterPro" id="IPR012337">
    <property type="entry name" value="RNaseH-like_sf"/>
</dbReference>
<dbReference type="STRING" id="35525.A0A164HMP1"/>
<evidence type="ECO:0000313" key="2">
    <source>
        <dbReference type="Proteomes" id="UP000076858"/>
    </source>
</evidence>
<comment type="caution">
    <text evidence="1">The sequence shown here is derived from an EMBL/GenBank/DDBJ whole genome shotgun (WGS) entry which is preliminary data.</text>
</comment>
<proteinExistence type="predicted"/>
<dbReference type="Proteomes" id="UP000076858">
    <property type="component" value="Unassembled WGS sequence"/>
</dbReference>
<reference evidence="1 2" key="1">
    <citation type="submission" date="2016-03" db="EMBL/GenBank/DDBJ databases">
        <title>EvidentialGene: Evidence-directed Construction of Genes on Genomes.</title>
        <authorList>
            <person name="Gilbert D.G."/>
            <person name="Choi J.-H."/>
            <person name="Mockaitis K."/>
            <person name="Colbourne J."/>
            <person name="Pfrender M."/>
        </authorList>
    </citation>
    <scope>NUCLEOTIDE SEQUENCE [LARGE SCALE GENOMIC DNA]</scope>
    <source>
        <strain evidence="1 2">Xinb3</strain>
        <tissue evidence="1">Complete organism</tissue>
    </source>
</reference>
<organism evidence="1 2">
    <name type="scientific">Daphnia magna</name>
    <dbReference type="NCBI Taxonomy" id="35525"/>
    <lineage>
        <taxon>Eukaryota</taxon>
        <taxon>Metazoa</taxon>
        <taxon>Ecdysozoa</taxon>
        <taxon>Arthropoda</taxon>
        <taxon>Crustacea</taxon>
        <taxon>Branchiopoda</taxon>
        <taxon>Diplostraca</taxon>
        <taxon>Cladocera</taxon>
        <taxon>Anomopoda</taxon>
        <taxon>Daphniidae</taxon>
        <taxon>Daphnia</taxon>
    </lineage>
</organism>
<gene>
    <name evidence="1" type="ORF">APZ42_003303</name>
</gene>
<keyword evidence="2" id="KW-1185">Reference proteome</keyword>
<evidence type="ECO:0000313" key="1">
    <source>
        <dbReference type="EMBL" id="KZS00393.1"/>
    </source>
</evidence>
<feature type="non-terminal residue" evidence="1">
    <location>
        <position position="1"/>
    </location>
</feature>